<dbReference type="PIRSF" id="PIRSF026649">
    <property type="entry name" value="MsbB"/>
    <property type="match status" value="1"/>
</dbReference>
<dbReference type="AlphaFoldDB" id="A0A077DHV9"/>
<evidence type="ECO:0000313" key="8">
    <source>
        <dbReference type="Proteomes" id="UP000028945"/>
    </source>
</evidence>
<dbReference type="GO" id="GO:0005886">
    <property type="term" value="C:plasma membrane"/>
    <property type="evidence" value="ECO:0007669"/>
    <property type="project" value="UniProtKB-SubCell"/>
</dbReference>
<dbReference type="HOGENOM" id="CLU_049421_1_0_4"/>
<reference evidence="7 8" key="1">
    <citation type="journal article" date="2014" name="BMC Genomics">
        <title>A genomic perspective on a new bacterial genus and species from the Alcaligenaceae family, Basilea psittacipulmonis.</title>
        <authorList>
            <person name="Whiteson K.L."/>
            <person name="Hernandez D."/>
            <person name="Lazarevic V."/>
            <person name="Gaia N."/>
            <person name="Farinelli L."/>
            <person name="Francois P."/>
            <person name="Pilo P."/>
            <person name="Frey J."/>
            <person name="Schrenzel J."/>
        </authorList>
    </citation>
    <scope>NUCLEOTIDE SEQUENCE [LARGE SCALE GENOMIC DNA]</scope>
    <source>
        <strain evidence="7 8">DSM 24701</strain>
    </source>
</reference>
<keyword evidence="6 7" id="KW-0012">Acyltransferase</keyword>
<dbReference type="Proteomes" id="UP000028945">
    <property type="component" value="Chromosome"/>
</dbReference>
<dbReference type="GO" id="GO:0009247">
    <property type="term" value="P:glycolipid biosynthetic process"/>
    <property type="evidence" value="ECO:0007669"/>
    <property type="project" value="UniProtKB-ARBA"/>
</dbReference>
<protein>
    <submittedName>
        <fullName evidence="7">Acyltransferase</fullName>
    </submittedName>
</protein>
<dbReference type="Pfam" id="PF03279">
    <property type="entry name" value="Lip_A_acyltrans"/>
    <property type="match status" value="1"/>
</dbReference>
<dbReference type="EMBL" id="CP009238">
    <property type="protein sequence ID" value="AIL32718.1"/>
    <property type="molecule type" value="Genomic_DNA"/>
</dbReference>
<name>A0A077DHV9_9BURK</name>
<keyword evidence="2" id="KW-1003">Cell membrane</keyword>
<evidence type="ECO:0000256" key="5">
    <source>
        <dbReference type="ARBA" id="ARBA00023136"/>
    </source>
</evidence>
<dbReference type="PANTHER" id="PTHR30606">
    <property type="entry name" value="LIPID A BIOSYNTHESIS LAUROYL ACYLTRANSFERASE"/>
    <property type="match status" value="1"/>
</dbReference>
<evidence type="ECO:0000256" key="4">
    <source>
        <dbReference type="ARBA" id="ARBA00022679"/>
    </source>
</evidence>
<keyword evidence="8" id="KW-1185">Reference proteome</keyword>
<keyword evidence="5" id="KW-0472">Membrane</keyword>
<keyword evidence="4 7" id="KW-0808">Transferase</keyword>
<evidence type="ECO:0000256" key="1">
    <source>
        <dbReference type="ARBA" id="ARBA00004533"/>
    </source>
</evidence>
<accession>A0A077DHV9</accession>
<sequence>MKKFLLTFLFKFLAILPTRIRLLIGASITLASPLFFKKRIEVVEKNLSLCFPELSETQRHQLCQQHIRALFQSFIDRSVLWYGSTQRIQEMVETQGEHYLHDAIAKGDSILLLAPHFTGLDAAATRLTMNVKESATMYAPQKDLVFDEIIRHGRARFNTVHLCSRHEGIRPILTYLKKGGIPVYYLPDMSFSKKDSIFVPFFGIDTATLPSTAILAKRFNTTVLPILTFWNPKTGKYLVKVLPAMQNFPGDQDIASATAELNLILENWIRDNPSQYYWVHKRFKTRPEGAPNLYE</sequence>
<proteinExistence type="predicted"/>
<keyword evidence="3" id="KW-0997">Cell inner membrane</keyword>
<comment type="subcellular location">
    <subcellularLocation>
        <location evidence="1">Cell inner membrane</location>
    </subcellularLocation>
</comment>
<dbReference type="OrthoDB" id="9803456at2"/>
<dbReference type="PANTHER" id="PTHR30606:SF9">
    <property type="entry name" value="LIPID A BIOSYNTHESIS LAUROYLTRANSFERASE"/>
    <property type="match status" value="1"/>
</dbReference>
<dbReference type="KEGG" id="bpsi:IX83_04820"/>
<dbReference type="CDD" id="cd07984">
    <property type="entry name" value="LPLAT_LABLAT-like"/>
    <property type="match status" value="1"/>
</dbReference>
<organism evidence="7 8">
    <name type="scientific">Basilea psittacipulmonis DSM 24701</name>
    <dbReference type="NCBI Taxonomy" id="1072685"/>
    <lineage>
        <taxon>Bacteria</taxon>
        <taxon>Pseudomonadati</taxon>
        <taxon>Pseudomonadota</taxon>
        <taxon>Betaproteobacteria</taxon>
        <taxon>Burkholderiales</taxon>
        <taxon>Alcaligenaceae</taxon>
        <taxon>Basilea</taxon>
    </lineage>
</organism>
<dbReference type="RefSeq" id="WP_038499750.1">
    <property type="nucleotide sequence ID" value="NZ_AFWK01000017.1"/>
</dbReference>
<evidence type="ECO:0000313" key="7">
    <source>
        <dbReference type="EMBL" id="AIL32718.1"/>
    </source>
</evidence>
<evidence type="ECO:0000256" key="3">
    <source>
        <dbReference type="ARBA" id="ARBA00022519"/>
    </source>
</evidence>
<gene>
    <name evidence="7" type="ORF">IX83_04820</name>
</gene>
<dbReference type="STRING" id="1072685.IX83_04820"/>
<dbReference type="GO" id="GO:0016746">
    <property type="term" value="F:acyltransferase activity"/>
    <property type="evidence" value="ECO:0007669"/>
    <property type="project" value="UniProtKB-KW"/>
</dbReference>
<dbReference type="InterPro" id="IPR004960">
    <property type="entry name" value="LipA_acyltrans"/>
</dbReference>
<evidence type="ECO:0000256" key="2">
    <source>
        <dbReference type="ARBA" id="ARBA00022475"/>
    </source>
</evidence>
<evidence type="ECO:0000256" key="6">
    <source>
        <dbReference type="ARBA" id="ARBA00023315"/>
    </source>
</evidence>
<dbReference type="eggNOG" id="COG1560">
    <property type="taxonomic scope" value="Bacteria"/>
</dbReference>